<dbReference type="STRING" id="1150600.ADIARSV_3494"/>
<proteinExistence type="predicted"/>
<dbReference type="Pfam" id="PF01501">
    <property type="entry name" value="Glyco_transf_8"/>
    <property type="match status" value="1"/>
</dbReference>
<dbReference type="eggNOG" id="COG1442">
    <property type="taxonomic scope" value="Bacteria"/>
</dbReference>
<evidence type="ECO:0000313" key="5">
    <source>
        <dbReference type="Proteomes" id="UP000014174"/>
    </source>
</evidence>
<dbReference type="GO" id="GO:0016757">
    <property type="term" value="F:glycosyltransferase activity"/>
    <property type="evidence" value="ECO:0007669"/>
    <property type="project" value="UniProtKB-KW"/>
</dbReference>
<keyword evidence="2 4" id="KW-0808">Transferase</keyword>
<reference evidence="4 5" key="1">
    <citation type="journal article" date="2013" name="Genome Announc.">
        <title>Draft Genome Sequence of Arcticibacter svalbardensis Strain MN12-7T, a Member of the Family Sphingobacteriaceae Isolated from an Arctic Soil Sample.</title>
        <authorList>
            <person name="Shivaji S."/>
            <person name="Ara S."/>
            <person name="Prasad S."/>
            <person name="Manasa B.P."/>
            <person name="Begum Z."/>
            <person name="Singh A."/>
            <person name="Kumar Pinnaka A."/>
        </authorList>
    </citation>
    <scope>NUCLEOTIDE SEQUENCE [LARGE SCALE GENOMIC DNA]</scope>
    <source>
        <strain evidence="4 5">MN12-7</strain>
    </source>
</reference>
<comment type="caution">
    <text evidence="4">The sequence shown here is derived from an EMBL/GenBank/DDBJ whole genome shotgun (WGS) entry which is preliminary data.</text>
</comment>
<name>R9GPE1_9SPHI</name>
<dbReference type="OrthoDB" id="695971at2"/>
<dbReference type="Gene3D" id="3.90.550.10">
    <property type="entry name" value="Spore Coat Polysaccharide Biosynthesis Protein SpsA, Chain A"/>
    <property type="match status" value="1"/>
</dbReference>
<gene>
    <name evidence="4" type="ORF">ADIARSV_3494</name>
</gene>
<evidence type="ECO:0000256" key="3">
    <source>
        <dbReference type="ARBA" id="ARBA00022723"/>
    </source>
</evidence>
<dbReference type="InterPro" id="IPR002495">
    <property type="entry name" value="Glyco_trans_8"/>
</dbReference>
<dbReference type="SUPFAM" id="SSF53448">
    <property type="entry name" value="Nucleotide-diphospho-sugar transferases"/>
    <property type="match status" value="1"/>
</dbReference>
<dbReference type="InterPro" id="IPR050748">
    <property type="entry name" value="Glycosyltrans_8_dom-fam"/>
</dbReference>
<dbReference type="AlphaFoldDB" id="R9GPE1"/>
<dbReference type="PANTHER" id="PTHR13778">
    <property type="entry name" value="GLYCOSYLTRANSFERASE 8 DOMAIN-CONTAINING PROTEIN"/>
    <property type="match status" value="1"/>
</dbReference>
<evidence type="ECO:0000256" key="1">
    <source>
        <dbReference type="ARBA" id="ARBA00022676"/>
    </source>
</evidence>
<keyword evidence="1" id="KW-0328">Glycosyltransferase</keyword>
<dbReference type="PANTHER" id="PTHR13778:SF47">
    <property type="entry name" value="LIPOPOLYSACCHARIDE 1,3-GALACTOSYLTRANSFERASE"/>
    <property type="match status" value="1"/>
</dbReference>
<evidence type="ECO:0000256" key="2">
    <source>
        <dbReference type="ARBA" id="ARBA00022679"/>
    </source>
</evidence>
<dbReference type="RefSeq" id="WP_016196722.1">
    <property type="nucleotide sequence ID" value="NZ_AQPN01000116.1"/>
</dbReference>
<keyword evidence="3" id="KW-0479">Metal-binding</keyword>
<dbReference type="GO" id="GO:0046872">
    <property type="term" value="F:metal ion binding"/>
    <property type="evidence" value="ECO:0007669"/>
    <property type="project" value="UniProtKB-KW"/>
</dbReference>
<dbReference type="PATRIC" id="fig|1150600.3.peg.3461"/>
<accession>R9GPE1</accession>
<evidence type="ECO:0000313" key="4">
    <source>
        <dbReference type="EMBL" id="EOR93415.1"/>
    </source>
</evidence>
<dbReference type="InterPro" id="IPR029044">
    <property type="entry name" value="Nucleotide-diphossugar_trans"/>
</dbReference>
<protein>
    <submittedName>
        <fullName evidence="4">Putative glucosyltransferase</fullName>
    </submittedName>
</protein>
<dbReference type="Proteomes" id="UP000014174">
    <property type="component" value="Unassembled WGS sequence"/>
</dbReference>
<dbReference type="CDD" id="cd04194">
    <property type="entry name" value="GT8_A4GalT_like"/>
    <property type="match status" value="1"/>
</dbReference>
<dbReference type="EMBL" id="AQPN01000116">
    <property type="protein sequence ID" value="EOR93415.1"/>
    <property type="molecule type" value="Genomic_DNA"/>
</dbReference>
<sequence>MNLNPIHIALAFDDKYITHFFVVITSVFYNNPDNIFHLHIIATGLNLEQKEKIINFVHQHHGEISFYEINATQLQGLTVPENSYLSIAAYYRLFFPLLLPKKINKLLYVDCDLVVHGKLQELYNVNLGTFPFGAVAEVNSTKNRPDLGIYEEGIYFNSGVMLMNIPEWKKQSITEKSIQFIYDYPEKLKYLDQDALNVVAENNYYRIDSRFNVLPNDIPKYIFKREYDQFLKDKVIIHYTLKQTKPWSIFSNHPYKKLYRFYFKKSPQSKDSIFVDVEMTPTFMRRLIRSRKKQIQKKLSQTSSTLVKLHILFNFFLSIIDIY</sequence>
<keyword evidence="5" id="KW-1185">Reference proteome</keyword>
<organism evidence="4 5">
    <name type="scientific">Arcticibacter svalbardensis MN12-7</name>
    <dbReference type="NCBI Taxonomy" id="1150600"/>
    <lineage>
        <taxon>Bacteria</taxon>
        <taxon>Pseudomonadati</taxon>
        <taxon>Bacteroidota</taxon>
        <taxon>Sphingobacteriia</taxon>
        <taxon>Sphingobacteriales</taxon>
        <taxon>Sphingobacteriaceae</taxon>
        <taxon>Arcticibacter</taxon>
    </lineage>
</organism>